<feature type="domain" description="Core-binding (CB)" evidence="7">
    <location>
        <begin position="62"/>
        <end position="157"/>
    </location>
</feature>
<keyword evidence="3 5" id="KW-0238">DNA-binding</keyword>
<name>A0A9E7NJY3_9CAUD</name>
<dbReference type="PANTHER" id="PTHR30349:SF41">
    <property type="entry name" value="INTEGRASE_RECOMBINASE PROTEIN MJ0367-RELATED"/>
    <property type="match status" value="1"/>
</dbReference>
<dbReference type="RefSeq" id="YP_010754358.1">
    <property type="nucleotide sequence ID" value="NC_073459.1"/>
</dbReference>
<dbReference type="GO" id="GO:0003677">
    <property type="term" value="F:DNA binding"/>
    <property type="evidence" value="ECO:0007669"/>
    <property type="project" value="UniProtKB-UniRule"/>
</dbReference>
<feature type="domain" description="Tyr recombinase" evidence="6">
    <location>
        <begin position="179"/>
        <end position="365"/>
    </location>
</feature>
<dbReference type="GO" id="GO:0075713">
    <property type="term" value="P:establishment of integrated proviral latency"/>
    <property type="evidence" value="ECO:0007669"/>
    <property type="project" value="UniProtKB-KW"/>
</dbReference>
<dbReference type="GO" id="GO:0015074">
    <property type="term" value="P:DNA integration"/>
    <property type="evidence" value="ECO:0007669"/>
    <property type="project" value="UniProtKB-KW"/>
</dbReference>
<dbReference type="Gene3D" id="1.10.150.130">
    <property type="match status" value="1"/>
</dbReference>
<protein>
    <submittedName>
        <fullName evidence="8">Tyrosine integrase</fullName>
    </submittedName>
</protein>
<dbReference type="CDD" id="cd01189">
    <property type="entry name" value="INT_ICEBs1_C_like"/>
    <property type="match status" value="1"/>
</dbReference>
<sequence>MATIKSYRLKSGLRYYVRYMKPDGSQGLKRGFHTAEAARFWASEVEVKKHDGSYIDPKFGRVRLSTLAEPWLAMKKGKLKPSAYAPLEAAWRNHVQPKWGDWQLAKIETTDVEDWITWMVSEIRDDDDPEKILKKKYSATTVIRAHSVLASLLDRAVRDRKLAANKARVVENMPRKAPKRKVYLTHQQVADFADHMPEEWQQTLVFLAAYCGPRWGEIVGLRVSDLDLLRRRISINRNVVQVGGQFEVGTPKGGKSRTVALPLFIVEMLAKLAEGKAREALLFPGPTGDWLRRPNSERGWFVAAARKLGVPELTPHDLRHTAASLAVQSGASVKAVQAMLGHEKASMTLDVYADLFDDDLDQVASALDAARSRAIG</sequence>
<keyword evidence="9" id="KW-1185">Reference proteome</keyword>
<evidence type="ECO:0000256" key="5">
    <source>
        <dbReference type="PROSITE-ProRule" id="PRU01248"/>
    </source>
</evidence>
<organism evidence="8 9">
    <name type="scientific">Gordonia phage Finkle</name>
    <dbReference type="NCBI Taxonomy" id="2926099"/>
    <lineage>
        <taxon>Viruses</taxon>
        <taxon>Duplodnaviria</taxon>
        <taxon>Heunggongvirae</taxon>
        <taxon>Uroviricota</taxon>
        <taxon>Caudoviricetes</taxon>
        <taxon>Finkelvirus</taxon>
        <taxon>Finkelvirus finkel</taxon>
    </lineage>
</organism>
<dbReference type="Pfam" id="PF14659">
    <property type="entry name" value="Phage_int_SAM_3"/>
    <property type="match status" value="1"/>
</dbReference>
<accession>A0A9E7NJY3</accession>
<dbReference type="Gene3D" id="1.10.443.10">
    <property type="entry name" value="Intergrase catalytic core"/>
    <property type="match status" value="1"/>
</dbReference>
<dbReference type="Pfam" id="PF00589">
    <property type="entry name" value="Phage_integrase"/>
    <property type="match status" value="1"/>
</dbReference>
<dbReference type="GeneID" id="80018942"/>
<comment type="similarity">
    <text evidence="1">Belongs to the 'phage' integrase family.</text>
</comment>
<dbReference type="PROSITE" id="PS51898">
    <property type="entry name" value="TYR_RECOMBINASE"/>
    <property type="match status" value="1"/>
</dbReference>
<dbReference type="PANTHER" id="PTHR30349">
    <property type="entry name" value="PHAGE INTEGRASE-RELATED"/>
    <property type="match status" value="1"/>
</dbReference>
<keyword evidence="2" id="KW-0229">DNA integration</keyword>
<evidence type="ECO:0000256" key="2">
    <source>
        <dbReference type="ARBA" id="ARBA00022908"/>
    </source>
</evidence>
<dbReference type="GO" id="GO:0044826">
    <property type="term" value="P:viral genome integration into host DNA"/>
    <property type="evidence" value="ECO:0007669"/>
    <property type="project" value="UniProtKB-KW"/>
</dbReference>
<dbReference type="Proteomes" id="UP001060355">
    <property type="component" value="Segment"/>
</dbReference>
<dbReference type="InterPro" id="IPR044068">
    <property type="entry name" value="CB"/>
</dbReference>
<dbReference type="SUPFAM" id="SSF56349">
    <property type="entry name" value="DNA breaking-rejoining enzymes"/>
    <property type="match status" value="1"/>
</dbReference>
<proteinExistence type="inferred from homology"/>
<evidence type="ECO:0000313" key="8">
    <source>
        <dbReference type="EMBL" id="UTN92959.1"/>
    </source>
</evidence>
<evidence type="ECO:0000259" key="6">
    <source>
        <dbReference type="PROSITE" id="PS51898"/>
    </source>
</evidence>
<evidence type="ECO:0000256" key="3">
    <source>
        <dbReference type="ARBA" id="ARBA00023125"/>
    </source>
</evidence>
<gene>
    <name evidence="8" type="primary">45</name>
    <name evidence="8" type="ORF">SEA_FINKLE_45</name>
</gene>
<dbReference type="InterPro" id="IPR004107">
    <property type="entry name" value="Integrase_SAM-like_N"/>
</dbReference>
<dbReference type="InterPro" id="IPR010998">
    <property type="entry name" value="Integrase_recombinase_N"/>
</dbReference>
<dbReference type="KEGG" id="vg:80018942"/>
<evidence type="ECO:0000256" key="1">
    <source>
        <dbReference type="ARBA" id="ARBA00008857"/>
    </source>
</evidence>
<dbReference type="PROSITE" id="PS51900">
    <property type="entry name" value="CB"/>
    <property type="match status" value="1"/>
</dbReference>
<dbReference type="InterPro" id="IPR013762">
    <property type="entry name" value="Integrase-like_cat_sf"/>
</dbReference>
<reference evidence="8" key="1">
    <citation type="submission" date="2022-05" db="EMBL/GenBank/DDBJ databases">
        <authorList>
            <person name="Ashby S."/>
            <person name="Bressette G."/>
            <person name="Brown S."/>
            <person name="Charles S."/>
            <person name="Neely M.N."/>
            <person name="Molloy S.D."/>
            <person name="Garlena R.A."/>
            <person name="Russell D.A."/>
            <person name="Jacobs-Sera D."/>
            <person name="Hatfull G.F."/>
        </authorList>
    </citation>
    <scope>NUCLEOTIDE SEQUENCE</scope>
</reference>
<dbReference type="InterPro" id="IPR011010">
    <property type="entry name" value="DNA_brk_join_enz"/>
</dbReference>
<dbReference type="GO" id="GO:0016740">
    <property type="term" value="F:transferase activity"/>
    <property type="evidence" value="ECO:0007669"/>
    <property type="project" value="UniProtKB-KW"/>
</dbReference>
<dbReference type="GO" id="GO:0006310">
    <property type="term" value="P:DNA recombination"/>
    <property type="evidence" value="ECO:0007669"/>
    <property type="project" value="UniProtKB-KW"/>
</dbReference>
<keyword evidence="4" id="KW-0233">DNA recombination</keyword>
<dbReference type="GO" id="GO:0016787">
    <property type="term" value="F:hydrolase activity"/>
    <property type="evidence" value="ECO:0007669"/>
    <property type="project" value="UniProtKB-KW"/>
</dbReference>
<evidence type="ECO:0000313" key="9">
    <source>
        <dbReference type="Proteomes" id="UP001060355"/>
    </source>
</evidence>
<dbReference type="InterPro" id="IPR002104">
    <property type="entry name" value="Integrase_catalytic"/>
</dbReference>
<evidence type="ECO:0000259" key="7">
    <source>
        <dbReference type="PROSITE" id="PS51900"/>
    </source>
</evidence>
<evidence type="ECO:0000256" key="4">
    <source>
        <dbReference type="ARBA" id="ARBA00023172"/>
    </source>
</evidence>
<dbReference type="InterPro" id="IPR050090">
    <property type="entry name" value="Tyrosine_recombinase_XerCD"/>
</dbReference>
<dbReference type="EMBL" id="ON456347">
    <property type="protein sequence ID" value="UTN92959.1"/>
    <property type="molecule type" value="Genomic_DNA"/>
</dbReference>